<protein>
    <submittedName>
        <fullName evidence="1">Uncharacterized protein</fullName>
    </submittedName>
</protein>
<dbReference type="EMBL" id="BK016017">
    <property type="protein sequence ID" value="DAF89824.1"/>
    <property type="molecule type" value="Genomic_DNA"/>
</dbReference>
<sequence>MIKCSEECEPLCDFCIHFIEDDSCEVYDDGYCAIDNKSVSRCDACEDNFHCCRVE</sequence>
<accession>A0A8S5U5S1</accession>
<proteinExistence type="predicted"/>
<organism evidence="1">
    <name type="scientific">Siphoviridae sp. cteLh2</name>
    <dbReference type="NCBI Taxonomy" id="2825590"/>
    <lineage>
        <taxon>Viruses</taxon>
        <taxon>Duplodnaviria</taxon>
        <taxon>Heunggongvirae</taxon>
        <taxon>Uroviricota</taxon>
        <taxon>Caudoviricetes</taxon>
    </lineage>
</organism>
<name>A0A8S5U5S1_9CAUD</name>
<reference evidence="1" key="1">
    <citation type="journal article" date="2021" name="Proc. Natl. Acad. Sci. U.S.A.">
        <title>A Catalog of Tens of Thousands of Viruses from Human Metagenomes Reveals Hidden Associations with Chronic Diseases.</title>
        <authorList>
            <person name="Tisza M.J."/>
            <person name="Buck C.B."/>
        </authorList>
    </citation>
    <scope>NUCLEOTIDE SEQUENCE</scope>
    <source>
        <strain evidence="1">CteLh2</strain>
    </source>
</reference>
<evidence type="ECO:0000313" key="1">
    <source>
        <dbReference type="EMBL" id="DAF89824.1"/>
    </source>
</evidence>